<dbReference type="InterPro" id="IPR040451">
    <property type="entry name" value="GH81_N"/>
</dbReference>
<reference evidence="3" key="2">
    <citation type="journal article" date="2024" name="Plant">
        <title>Genomic evolution and insights into agronomic trait innovations of Sesamum species.</title>
        <authorList>
            <person name="Miao H."/>
            <person name="Wang L."/>
            <person name="Qu L."/>
            <person name="Liu H."/>
            <person name="Sun Y."/>
            <person name="Le M."/>
            <person name="Wang Q."/>
            <person name="Wei S."/>
            <person name="Zheng Y."/>
            <person name="Lin W."/>
            <person name="Duan Y."/>
            <person name="Cao H."/>
            <person name="Xiong S."/>
            <person name="Wang X."/>
            <person name="Wei L."/>
            <person name="Li C."/>
            <person name="Ma Q."/>
            <person name="Ju M."/>
            <person name="Zhao R."/>
            <person name="Li G."/>
            <person name="Mu C."/>
            <person name="Tian Q."/>
            <person name="Mei H."/>
            <person name="Zhang T."/>
            <person name="Gao T."/>
            <person name="Zhang H."/>
        </authorList>
    </citation>
    <scope>NUCLEOTIDE SEQUENCE</scope>
    <source>
        <strain evidence="3">KEN1</strain>
    </source>
</reference>
<organism evidence="3">
    <name type="scientific">Sesamum latifolium</name>
    <dbReference type="NCBI Taxonomy" id="2727402"/>
    <lineage>
        <taxon>Eukaryota</taxon>
        <taxon>Viridiplantae</taxon>
        <taxon>Streptophyta</taxon>
        <taxon>Embryophyta</taxon>
        <taxon>Tracheophyta</taxon>
        <taxon>Spermatophyta</taxon>
        <taxon>Magnoliopsida</taxon>
        <taxon>eudicotyledons</taxon>
        <taxon>Gunneridae</taxon>
        <taxon>Pentapetalae</taxon>
        <taxon>asterids</taxon>
        <taxon>lamiids</taxon>
        <taxon>Lamiales</taxon>
        <taxon>Pedaliaceae</taxon>
        <taxon>Sesamum</taxon>
    </lineage>
</organism>
<evidence type="ECO:0000256" key="1">
    <source>
        <dbReference type="SAM" id="MobiDB-lite"/>
    </source>
</evidence>
<dbReference type="AlphaFoldDB" id="A0AAW2X8M4"/>
<evidence type="ECO:0000259" key="2">
    <source>
        <dbReference type="Pfam" id="PF03639"/>
    </source>
</evidence>
<dbReference type="EMBL" id="JACGWN010000005">
    <property type="protein sequence ID" value="KAL0450223.1"/>
    <property type="molecule type" value="Genomic_DNA"/>
</dbReference>
<dbReference type="Gene3D" id="2.70.98.30">
    <property type="entry name" value="Golgi alpha-mannosidase II, domain 4"/>
    <property type="match status" value="1"/>
</dbReference>
<gene>
    <name evidence="3" type="ORF">Slati_1578700</name>
</gene>
<feature type="region of interest" description="Disordered" evidence="1">
    <location>
        <begin position="1"/>
        <end position="51"/>
    </location>
</feature>
<evidence type="ECO:0000313" key="3">
    <source>
        <dbReference type="EMBL" id="KAL0450223.1"/>
    </source>
</evidence>
<comment type="caution">
    <text evidence="3">The sequence shown here is derived from an EMBL/GenBank/DDBJ whole genome shotgun (WGS) entry which is preliminary data.</text>
</comment>
<dbReference type="Pfam" id="PF03639">
    <property type="entry name" value="Glyco_hydro_81"/>
    <property type="match status" value="1"/>
</dbReference>
<feature type="compositionally biased region" description="Pro residues" evidence="1">
    <location>
        <begin position="29"/>
        <end position="48"/>
    </location>
</feature>
<dbReference type="PANTHER" id="PTHR31983:SF0">
    <property type="entry name" value="GLUCAN ENDO-1,3-BETA-D-GLUCOSIDASE 2"/>
    <property type="match status" value="1"/>
</dbReference>
<name>A0AAW2X8M4_9LAMI</name>
<feature type="domain" description="Glycosyl hydrolase family 81 N-terminal" evidence="2">
    <location>
        <begin position="82"/>
        <end position="163"/>
    </location>
</feature>
<dbReference type="PANTHER" id="PTHR31983">
    <property type="entry name" value="ENDO-1,3(4)-BETA-GLUCANASE 1"/>
    <property type="match status" value="1"/>
</dbReference>
<proteinExistence type="predicted"/>
<protein>
    <recommendedName>
        <fullName evidence="2">Glycosyl hydrolase family 81 N-terminal domain-containing protein</fullName>
    </recommendedName>
</protein>
<feature type="compositionally biased region" description="Basic residues" evidence="1">
    <location>
        <begin position="1"/>
        <end position="10"/>
    </location>
</feature>
<sequence>MLKKIRRRVKTVITNPFKEKALRRKPPHSSSPPSPPSPAMSPSPPPPQAAEMHRFRPFLFPQAQSTVLPDPSPFFAPQLLCTPLPTNSFFQNFVLKNGDQREYFHPYLIKSSKSALTLCFPSLFKNPAFIYQIFISDLIISTLDNPNPNANHVISSFTDLSITS</sequence>
<accession>A0AAW2X8M4</accession>
<reference evidence="3" key="1">
    <citation type="submission" date="2020-06" db="EMBL/GenBank/DDBJ databases">
        <authorList>
            <person name="Li T."/>
            <person name="Hu X."/>
            <person name="Zhang T."/>
            <person name="Song X."/>
            <person name="Zhang H."/>
            <person name="Dai N."/>
            <person name="Sheng W."/>
            <person name="Hou X."/>
            <person name="Wei L."/>
        </authorList>
    </citation>
    <scope>NUCLEOTIDE SEQUENCE</scope>
    <source>
        <strain evidence="3">KEN1</strain>
        <tissue evidence="3">Leaf</tissue>
    </source>
</reference>
<dbReference type="GO" id="GO:0052861">
    <property type="term" value="F:endo-1,3(4)-beta-glucanase activity"/>
    <property type="evidence" value="ECO:0007669"/>
    <property type="project" value="InterPro"/>
</dbReference>
<dbReference type="InterPro" id="IPR005200">
    <property type="entry name" value="Endo-beta-glucanase"/>
</dbReference>